<evidence type="ECO:0000313" key="2">
    <source>
        <dbReference type="Proteomes" id="UP001213623"/>
    </source>
</evidence>
<organism evidence="1 2">
    <name type="scientific">Malassezia nana</name>
    <dbReference type="NCBI Taxonomy" id="180528"/>
    <lineage>
        <taxon>Eukaryota</taxon>
        <taxon>Fungi</taxon>
        <taxon>Dikarya</taxon>
        <taxon>Basidiomycota</taxon>
        <taxon>Ustilaginomycotina</taxon>
        <taxon>Malasseziomycetes</taxon>
        <taxon>Malasseziales</taxon>
        <taxon>Malasseziaceae</taxon>
        <taxon>Malassezia</taxon>
    </lineage>
</organism>
<protein>
    <submittedName>
        <fullName evidence="1">Uncharacterized protein</fullName>
    </submittedName>
</protein>
<sequence>MAGPLLVPCAAVAWLGVVLSLLLRFARRGTQPSAPMLTLPLHTLPRELQWRILLHVAQPSPTRLAPHDSLGRVLCLSRATRHALEVSAYRDVYIHSAEALHGLRRTLVRDAPHLGPHIRSLHLLSCGAASPLALEQLLLAVPHLTLLSMDASTVWRLCESQAGRLAHAARPKEVHLHWQVHPDTWSRLPTCLAFRLWEDCAVVATPHARAMACCA</sequence>
<reference evidence="1" key="1">
    <citation type="submission" date="2023-03" db="EMBL/GenBank/DDBJ databases">
        <title>Mating type loci evolution in Malassezia.</title>
        <authorList>
            <person name="Coelho M.A."/>
        </authorList>
    </citation>
    <scope>NUCLEOTIDE SEQUENCE</scope>
    <source>
        <strain evidence="1">CBS 9557</strain>
    </source>
</reference>
<dbReference type="AlphaFoldDB" id="A0AAF0J0R9"/>
<keyword evidence="2" id="KW-1185">Reference proteome</keyword>
<accession>A0AAF0J0R9</accession>
<dbReference type="EMBL" id="CP119892">
    <property type="protein sequence ID" value="WFD25296.1"/>
    <property type="molecule type" value="Genomic_DNA"/>
</dbReference>
<evidence type="ECO:0000313" key="1">
    <source>
        <dbReference type="EMBL" id="WFD25296.1"/>
    </source>
</evidence>
<dbReference type="Proteomes" id="UP001213623">
    <property type="component" value="Chromosome 1"/>
</dbReference>
<name>A0AAF0J0R9_9BASI</name>
<proteinExistence type="predicted"/>
<gene>
    <name evidence="1" type="ORF">MNAN1_000265</name>
</gene>